<proteinExistence type="predicted"/>
<dbReference type="Proteomes" id="UP000324800">
    <property type="component" value="Unassembled WGS sequence"/>
</dbReference>
<comment type="caution">
    <text evidence="1">The sequence shown here is derived from an EMBL/GenBank/DDBJ whole genome shotgun (WGS) entry which is preliminary data.</text>
</comment>
<gene>
    <name evidence="1" type="ORF">EZS28_023779</name>
</gene>
<organism evidence="1 2">
    <name type="scientific">Streblomastix strix</name>
    <dbReference type="NCBI Taxonomy" id="222440"/>
    <lineage>
        <taxon>Eukaryota</taxon>
        <taxon>Metamonada</taxon>
        <taxon>Preaxostyla</taxon>
        <taxon>Oxymonadida</taxon>
        <taxon>Streblomastigidae</taxon>
        <taxon>Streblomastix</taxon>
    </lineage>
</organism>
<accession>A0A5J4VDQ7</accession>
<reference evidence="1 2" key="1">
    <citation type="submission" date="2019-03" db="EMBL/GenBank/DDBJ databases">
        <title>Single cell metagenomics reveals metabolic interactions within the superorganism composed of flagellate Streblomastix strix and complex community of Bacteroidetes bacteria on its surface.</title>
        <authorList>
            <person name="Treitli S.C."/>
            <person name="Kolisko M."/>
            <person name="Husnik F."/>
            <person name="Keeling P."/>
            <person name="Hampl V."/>
        </authorList>
    </citation>
    <scope>NUCLEOTIDE SEQUENCE [LARGE SCALE GENOMIC DNA]</scope>
    <source>
        <strain evidence="1">ST1C</strain>
    </source>
</reference>
<dbReference type="OrthoDB" id="7699712at2759"/>
<sequence>MLIGGINIDEDKRIIKIKVKKRKKEIEYNVKVSRQKGKLCPVKAMINLLKDDESMKGKQDSIMNEVGIDQQYGGAKVRHAMMTKLRKYGAIYEEVNAFTRHAPGSNVVDVYYNKPIGRDLSTLLLSGGYF</sequence>
<dbReference type="EMBL" id="SNRW01007760">
    <property type="protein sequence ID" value="KAA6380690.1"/>
    <property type="molecule type" value="Genomic_DNA"/>
</dbReference>
<protein>
    <recommendedName>
        <fullName evidence="3">Tyr recombinase domain-containing protein</fullName>
    </recommendedName>
</protein>
<evidence type="ECO:0000313" key="2">
    <source>
        <dbReference type="Proteomes" id="UP000324800"/>
    </source>
</evidence>
<dbReference type="AlphaFoldDB" id="A0A5J4VDQ7"/>
<evidence type="ECO:0008006" key="3">
    <source>
        <dbReference type="Google" id="ProtNLM"/>
    </source>
</evidence>
<evidence type="ECO:0000313" key="1">
    <source>
        <dbReference type="EMBL" id="KAA6380690.1"/>
    </source>
</evidence>
<name>A0A5J4VDQ7_9EUKA</name>